<feature type="coiled-coil region" evidence="1">
    <location>
        <begin position="547"/>
        <end position="581"/>
    </location>
</feature>
<keyword evidence="1" id="KW-0175">Coiled coil</keyword>
<feature type="region of interest" description="Disordered" evidence="2">
    <location>
        <begin position="1"/>
        <end position="24"/>
    </location>
</feature>
<evidence type="ECO:0000259" key="3">
    <source>
        <dbReference type="Pfam" id="PF10212"/>
    </source>
</evidence>
<feature type="compositionally biased region" description="Polar residues" evidence="2">
    <location>
        <begin position="10"/>
        <end position="24"/>
    </location>
</feature>
<evidence type="ECO:0000313" key="6">
    <source>
        <dbReference type="RefSeq" id="XP_014680218.1"/>
    </source>
</evidence>
<protein>
    <submittedName>
        <fullName evidence="6">Protein phosphatase 1 regulatory subunit 21-like isoform X2</fullName>
    </submittedName>
</protein>
<evidence type="ECO:0000256" key="2">
    <source>
        <dbReference type="SAM" id="MobiDB-lite"/>
    </source>
</evidence>
<dbReference type="InterPro" id="IPR040024">
    <property type="entry name" value="PPP1R21"/>
</dbReference>
<feature type="region of interest" description="Disordered" evidence="2">
    <location>
        <begin position="487"/>
        <end position="509"/>
    </location>
</feature>
<proteinExistence type="predicted"/>
<name>A0ABM1F6Z7_PRICU</name>
<dbReference type="Pfam" id="PF10212">
    <property type="entry name" value="PPP1R21_helical"/>
    <property type="match status" value="1"/>
</dbReference>
<dbReference type="Pfam" id="PF21636">
    <property type="entry name" value="PPP1R21_C"/>
    <property type="match status" value="1"/>
</dbReference>
<organism evidence="5 6">
    <name type="scientific">Priapulus caudatus</name>
    <name type="common">Priapulid worm</name>
    <dbReference type="NCBI Taxonomy" id="37621"/>
    <lineage>
        <taxon>Eukaryota</taxon>
        <taxon>Metazoa</taxon>
        <taxon>Ecdysozoa</taxon>
        <taxon>Scalidophora</taxon>
        <taxon>Priapulida</taxon>
        <taxon>Priapulimorpha</taxon>
        <taxon>Priapulimorphida</taxon>
        <taxon>Priapulidae</taxon>
        <taxon>Priapulus</taxon>
    </lineage>
</organism>
<dbReference type="PANTHER" id="PTHR21448">
    <property type="entry name" value="SMOOTH MUSCLE MYOSIN HEAVY CHAIN-RELATED"/>
    <property type="match status" value="1"/>
</dbReference>
<gene>
    <name evidence="6" type="primary">LOC106820021</name>
</gene>
<keyword evidence="5" id="KW-1185">Reference proteome</keyword>
<dbReference type="InterPro" id="IPR019348">
    <property type="entry name" value="PPP1R21_six_helix"/>
</dbReference>
<evidence type="ECO:0000256" key="1">
    <source>
        <dbReference type="SAM" id="Coils"/>
    </source>
</evidence>
<sequence>MLARKRNKNRQGQAQSPLSCATATTNNSVLSEELQSKIEENAQLHTELYEKEAVYKKTVMELRDRIANLEHHTAQHDSVVRTTDIKHRSLVDKLQQDKAILEVKLQKSEKETHHAKLEASTSEEQLRTVHGELSTSLQAATHIIQEKLPFNDSKVIELSAVNVMPYNRLQQDKLQELVAQLASLVKEFSSTFSNYHTYTEQRCQIYPIDGSTEHMSNVNVQDTASGLKTFASSFHEYVTYHEKLLPYQLLSIEEESKASTCTKALKEKNSELHNAVAKLLTALTRVDSCLALLGHQSEQSCDFVRANQPRMLEQLALTVQDLNDKVKDLSKVYKSKILLEHQLPTASKKLRTTNECLVSSLISLVTCTGKISTFLASNLVFLKSTIPRDGHRALPIGGALRQQAAEYMKLLNRPVRESIPYETAVSNSRTLQSCSESRENLSQQVTYLTERISKLEQEKEHWMLEAKLLQIRLEKMISDAPNFVQPASDTAQQQHQQKDNNTDVASSSSDYHMRETLIRTHFNDRISAISQDLQLADSKSVLFHAELKTLHRRLQLAECERDQLIVQVSSLKDELQTTTKNYEGQLSMMSDHLCTMNDKLTQQTDTITELNELLHSKQSRKLQLRGK</sequence>
<accession>A0ABM1F6Z7</accession>
<dbReference type="GeneID" id="106820021"/>
<dbReference type="PANTHER" id="PTHR21448:SF0">
    <property type="entry name" value="PROTEIN PHOSPHATASE 1 REGULATORY SUBUNIT 21"/>
    <property type="match status" value="1"/>
</dbReference>
<feature type="coiled-coil region" evidence="1">
    <location>
        <begin position="438"/>
        <end position="472"/>
    </location>
</feature>
<feature type="domain" description="Protein phosphatase 1 regulatory subunit 21 C-terminal" evidence="4">
    <location>
        <begin position="505"/>
        <end position="611"/>
    </location>
</feature>
<feature type="domain" description="Protein phosphatase 1 regulatory subunit 21 six-helix bundle" evidence="3">
    <location>
        <begin position="218"/>
        <end position="385"/>
    </location>
</feature>
<evidence type="ECO:0000259" key="4">
    <source>
        <dbReference type="Pfam" id="PF21636"/>
    </source>
</evidence>
<dbReference type="RefSeq" id="XP_014680218.1">
    <property type="nucleotide sequence ID" value="XM_014824732.1"/>
</dbReference>
<dbReference type="Proteomes" id="UP000695022">
    <property type="component" value="Unplaced"/>
</dbReference>
<reference evidence="6" key="1">
    <citation type="submission" date="2025-08" db="UniProtKB">
        <authorList>
            <consortium name="RefSeq"/>
        </authorList>
    </citation>
    <scope>IDENTIFICATION</scope>
</reference>
<evidence type="ECO:0000313" key="5">
    <source>
        <dbReference type="Proteomes" id="UP000695022"/>
    </source>
</evidence>
<dbReference type="InterPro" id="IPR049372">
    <property type="entry name" value="PPP1R21_C"/>
</dbReference>